<dbReference type="GO" id="GO:0016853">
    <property type="term" value="F:isomerase activity"/>
    <property type="evidence" value="ECO:0007669"/>
    <property type="project" value="UniProtKB-KW"/>
</dbReference>
<evidence type="ECO:0000259" key="2">
    <source>
        <dbReference type="Pfam" id="PF11716"/>
    </source>
</evidence>
<reference evidence="4" key="1">
    <citation type="journal article" date="2019" name="Int. J. Syst. Evol. Microbiol.">
        <title>The Global Catalogue of Microorganisms (GCM) 10K type strain sequencing project: providing services to taxonomists for standard genome sequencing and annotation.</title>
        <authorList>
            <consortium name="The Broad Institute Genomics Platform"/>
            <consortium name="The Broad Institute Genome Sequencing Center for Infectious Disease"/>
            <person name="Wu L."/>
            <person name="Ma J."/>
        </authorList>
    </citation>
    <scope>NUCLEOTIDE SEQUENCE [LARGE SCALE GENOMIC DNA]</scope>
    <source>
        <strain evidence="4">JCM 4565</strain>
    </source>
</reference>
<proteinExistence type="predicted"/>
<dbReference type="RefSeq" id="WP_344118919.1">
    <property type="nucleotide sequence ID" value="NZ_BAAABW010000018.1"/>
</dbReference>
<dbReference type="InterPro" id="IPR034660">
    <property type="entry name" value="DinB/YfiT-like"/>
</dbReference>
<evidence type="ECO:0000256" key="1">
    <source>
        <dbReference type="SAM" id="MobiDB-lite"/>
    </source>
</evidence>
<dbReference type="EMBL" id="BAAABW010000018">
    <property type="protein sequence ID" value="GAA0355760.1"/>
    <property type="molecule type" value="Genomic_DNA"/>
</dbReference>
<dbReference type="SUPFAM" id="SSF109854">
    <property type="entry name" value="DinB/YfiT-like putative metalloenzymes"/>
    <property type="match status" value="1"/>
</dbReference>
<dbReference type="InterPro" id="IPR017517">
    <property type="entry name" value="Maleyloyr_isom"/>
</dbReference>
<comment type="caution">
    <text evidence="3">The sequence shown here is derived from an EMBL/GenBank/DDBJ whole genome shotgun (WGS) entry which is preliminary data.</text>
</comment>
<organism evidence="3 4">
    <name type="scientific">Streptomyces blastmyceticus</name>
    <dbReference type="NCBI Taxonomy" id="68180"/>
    <lineage>
        <taxon>Bacteria</taxon>
        <taxon>Bacillati</taxon>
        <taxon>Actinomycetota</taxon>
        <taxon>Actinomycetes</taxon>
        <taxon>Kitasatosporales</taxon>
        <taxon>Streptomycetaceae</taxon>
        <taxon>Streptomyces</taxon>
    </lineage>
</organism>
<dbReference type="Proteomes" id="UP001500063">
    <property type="component" value="Unassembled WGS sequence"/>
</dbReference>
<dbReference type="Pfam" id="PF11716">
    <property type="entry name" value="MDMPI_N"/>
    <property type="match status" value="1"/>
</dbReference>
<evidence type="ECO:0000313" key="3">
    <source>
        <dbReference type="EMBL" id="GAA0355760.1"/>
    </source>
</evidence>
<keyword evidence="4" id="KW-1185">Reference proteome</keyword>
<gene>
    <name evidence="3" type="ORF">GCM10010319_36200</name>
</gene>
<feature type="domain" description="Mycothiol-dependent maleylpyruvate isomerase metal-binding" evidence="2">
    <location>
        <begin position="17"/>
        <end position="108"/>
    </location>
</feature>
<dbReference type="NCBIfam" id="TIGR03083">
    <property type="entry name" value="maleylpyruvate isomerase family mycothiol-dependent enzyme"/>
    <property type="match status" value="1"/>
</dbReference>
<dbReference type="InterPro" id="IPR024344">
    <property type="entry name" value="MDMPI_metal-binding"/>
</dbReference>
<dbReference type="Gene3D" id="1.20.120.450">
    <property type="entry name" value="dinb family like domain"/>
    <property type="match status" value="1"/>
</dbReference>
<keyword evidence="3" id="KW-0413">Isomerase</keyword>
<accession>A0ABP3GVC9</accession>
<evidence type="ECO:0000313" key="4">
    <source>
        <dbReference type="Proteomes" id="UP001500063"/>
    </source>
</evidence>
<sequence length="233" mass="25453">MVVSAMDVEEVWRTTGAERRSLADLLDRLSDEEWERPSLCAGWRVRDVAAHLALSHTGPGAALIGLVRARGSFHRMVRDTARRYAARRPTAALAAEIRATAASRRHAVGTSHLEPLLDVLVHGQDIALPLGRPREMPPQATAVAATRVWTTGFPFHARKNLYGLRFAATDTEWAAGEGHEVEGPIGSILLLLTGRPAALDRLSGAGAEELRRRPQWEPGAGSTPSRMCRTPRR</sequence>
<feature type="region of interest" description="Disordered" evidence="1">
    <location>
        <begin position="210"/>
        <end position="233"/>
    </location>
</feature>
<protein>
    <submittedName>
        <fullName evidence="3">Maleylpyruvate isomerase family mycothiol-dependent enzyme</fullName>
    </submittedName>
</protein>
<name>A0ABP3GVC9_9ACTN</name>